<keyword evidence="3 9" id="KW-0436">Ligase</keyword>
<dbReference type="PRINTS" id="PR00097">
    <property type="entry name" value="ANTSNTHASEII"/>
</dbReference>
<dbReference type="EMBL" id="JBHSCQ010000009">
    <property type="protein sequence ID" value="MFC4265593.1"/>
    <property type="molecule type" value="Genomic_DNA"/>
</dbReference>
<dbReference type="PANTHER" id="PTHR11922">
    <property type="entry name" value="GMP SYNTHASE-RELATED"/>
    <property type="match status" value="1"/>
</dbReference>
<gene>
    <name evidence="9 12" type="primary">guaA</name>
    <name evidence="12" type="ORF">ACFOW9_08265</name>
</gene>
<feature type="active site" evidence="9">
    <location>
        <position position="178"/>
    </location>
</feature>
<dbReference type="InterPro" id="IPR004739">
    <property type="entry name" value="GMP_synth_GATase"/>
</dbReference>
<dbReference type="InterPro" id="IPR014729">
    <property type="entry name" value="Rossmann-like_a/b/a_fold"/>
</dbReference>
<reference evidence="13" key="1">
    <citation type="journal article" date="2019" name="Int. J. Syst. Evol. Microbiol.">
        <title>The Global Catalogue of Microorganisms (GCM) 10K type strain sequencing project: providing services to taxonomists for standard genome sequencing and annotation.</title>
        <authorList>
            <consortium name="The Broad Institute Genomics Platform"/>
            <consortium name="The Broad Institute Genome Sequencing Center for Infectious Disease"/>
            <person name="Wu L."/>
            <person name="Ma J."/>
        </authorList>
    </citation>
    <scope>NUCLEOTIDE SEQUENCE [LARGE SCALE GENOMIC DNA]</scope>
    <source>
        <strain evidence="13">CGMCC 1.10698</strain>
    </source>
</reference>
<dbReference type="CDD" id="cd01742">
    <property type="entry name" value="GATase1_GMP_Synthase"/>
    <property type="match status" value="1"/>
</dbReference>
<dbReference type="Gene3D" id="3.40.50.620">
    <property type="entry name" value="HUPs"/>
    <property type="match status" value="1"/>
</dbReference>
<comment type="pathway">
    <text evidence="2 9">Purine metabolism; GMP biosynthesis; GMP from XMP (L-Gln route): step 1/1.</text>
</comment>
<evidence type="ECO:0000256" key="4">
    <source>
        <dbReference type="ARBA" id="ARBA00022741"/>
    </source>
</evidence>
<dbReference type="RefSeq" id="WP_230068217.1">
    <property type="nucleotide sequence ID" value="NZ_BAABLL010000007.1"/>
</dbReference>
<evidence type="ECO:0000256" key="8">
    <source>
        <dbReference type="ARBA" id="ARBA00022962"/>
    </source>
</evidence>
<dbReference type="InterPro" id="IPR029062">
    <property type="entry name" value="Class_I_gatase-like"/>
</dbReference>
<feature type="domain" description="GMPS ATP-PPase" evidence="11">
    <location>
        <begin position="205"/>
        <end position="403"/>
    </location>
</feature>
<proteinExistence type="inferred from homology"/>
<keyword evidence="7 9" id="KW-0067">ATP-binding</keyword>
<keyword evidence="6 9" id="KW-0658">Purine biosynthesis</keyword>
<dbReference type="Pfam" id="PF02540">
    <property type="entry name" value="NAD_synthase"/>
    <property type="match status" value="1"/>
</dbReference>
<evidence type="ECO:0000313" key="13">
    <source>
        <dbReference type="Proteomes" id="UP001595773"/>
    </source>
</evidence>
<evidence type="ECO:0000256" key="1">
    <source>
        <dbReference type="ARBA" id="ARBA00002332"/>
    </source>
</evidence>
<protein>
    <recommendedName>
        <fullName evidence="9">GMP synthase [glutamine-hydrolyzing]</fullName>
        <ecNumber evidence="9">6.3.5.2</ecNumber>
    </recommendedName>
    <alternativeName>
        <fullName evidence="9">GMP synthetase</fullName>
    </alternativeName>
    <alternativeName>
        <fullName evidence="9">Glutamine amidotransferase</fullName>
    </alternativeName>
</protein>
<dbReference type="Pfam" id="PF00958">
    <property type="entry name" value="GMP_synt_C"/>
    <property type="match status" value="1"/>
</dbReference>
<dbReference type="InterPro" id="IPR022955">
    <property type="entry name" value="GMP_synthase"/>
</dbReference>
<dbReference type="CDD" id="cd01997">
    <property type="entry name" value="GMP_synthase_C"/>
    <property type="match status" value="1"/>
</dbReference>
<accession>A0ABV8R0D1</accession>
<evidence type="ECO:0000256" key="3">
    <source>
        <dbReference type="ARBA" id="ARBA00022598"/>
    </source>
</evidence>
<dbReference type="SUPFAM" id="SSF52317">
    <property type="entry name" value="Class I glutamine amidotransferase-like"/>
    <property type="match status" value="1"/>
</dbReference>
<keyword evidence="5 9" id="KW-0332">GMP biosynthesis</keyword>
<dbReference type="SUPFAM" id="SSF52402">
    <property type="entry name" value="Adenine nucleotide alpha hydrolases-like"/>
    <property type="match status" value="1"/>
</dbReference>
<evidence type="ECO:0000256" key="10">
    <source>
        <dbReference type="PROSITE-ProRule" id="PRU00886"/>
    </source>
</evidence>
<keyword evidence="4 9" id="KW-0547">Nucleotide-binding</keyword>
<name>A0ABV8R0D1_9MICC</name>
<dbReference type="NCBIfam" id="TIGR00888">
    <property type="entry name" value="guaA_Nterm"/>
    <property type="match status" value="1"/>
</dbReference>
<dbReference type="NCBIfam" id="NF000848">
    <property type="entry name" value="PRK00074.1"/>
    <property type="match status" value="1"/>
</dbReference>
<evidence type="ECO:0000313" key="12">
    <source>
        <dbReference type="EMBL" id="MFC4265593.1"/>
    </source>
</evidence>
<dbReference type="EC" id="6.3.5.2" evidence="9"/>
<evidence type="ECO:0000256" key="6">
    <source>
        <dbReference type="ARBA" id="ARBA00022755"/>
    </source>
</evidence>
<sequence length="529" mass="56400">MTNPATAHISAKPVLVVDYGAQYAQLIARRVREANVYSEIVPHTYTTAQLLAKNPAAIILSGGPSSVYAEGAPNIGPELFEAGIPVLGICYGFQAMAAALGGTVAQTGSREYGATDVTLNGEARSILASTSAHQNTWMSHGDSVQEAPAGFDVLASSAGAPVAAFANEVKCLFGVQWHPEVKHSEFGQKVLENFLFNGAKLEKNWSATSILDDQVERIREQIGDAKVICGLSGGVDSAVAAALVQRAVGDQLTCVFVNHGLLREGEAEQVESDFVAATGAKLYVANEQDRFLNALAGVSDPETKRKIIGREFIRAFEEAERAIMAEAATEGETIKFLVQGTLYPDVVESGGGEGAANIKSHHNVGGLPEDLRFELVEPLRALFKDEVRAVGAELGLPAEIVGRQPFPGPGLGIRIVGEITGERLELLRKADAIARAELTAAGLDDEVWQMPVVLLADVRSVGVMGDGRTYGHPIVLRPVSSEDAMTADWSRLPYDLLARISNRITNEVEGVNRVVLDVTSKPPGTIEWE</sequence>
<dbReference type="InterPro" id="IPR022310">
    <property type="entry name" value="NAD/GMP_synthase"/>
</dbReference>
<dbReference type="Proteomes" id="UP001595773">
    <property type="component" value="Unassembled WGS sequence"/>
</dbReference>
<dbReference type="Gene3D" id="3.30.300.10">
    <property type="match status" value="1"/>
</dbReference>
<comment type="catalytic activity">
    <reaction evidence="9">
        <text>XMP + L-glutamine + ATP + H2O = GMP + L-glutamate + AMP + diphosphate + 2 H(+)</text>
        <dbReference type="Rhea" id="RHEA:11680"/>
        <dbReference type="ChEBI" id="CHEBI:15377"/>
        <dbReference type="ChEBI" id="CHEBI:15378"/>
        <dbReference type="ChEBI" id="CHEBI:29985"/>
        <dbReference type="ChEBI" id="CHEBI:30616"/>
        <dbReference type="ChEBI" id="CHEBI:33019"/>
        <dbReference type="ChEBI" id="CHEBI:57464"/>
        <dbReference type="ChEBI" id="CHEBI:58115"/>
        <dbReference type="ChEBI" id="CHEBI:58359"/>
        <dbReference type="ChEBI" id="CHEBI:456215"/>
        <dbReference type="EC" id="6.3.5.2"/>
    </reaction>
</comment>
<dbReference type="InterPro" id="IPR017926">
    <property type="entry name" value="GATASE"/>
</dbReference>
<comment type="caution">
    <text evidence="12">The sequence shown here is derived from an EMBL/GenBank/DDBJ whole genome shotgun (WGS) entry which is preliminary data.</text>
</comment>
<organism evidence="12 13">
    <name type="scientific">Arthrobacter cryoconiti</name>
    <dbReference type="NCBI Taxonomy" id="748907"/>
    <lineage>
        <taxon>Bacteria</taxon>
        <taxon>Bacillati</taxon>
        <taxon>Actinomycetota</taxon>
        <taxon>Actinomycetes</taxon>
        <taxon>Micrococcales</taxon>
        <taxon>Micrococcaceae</taxon>
        <taxon>Arthrobacter</taxon>
    </lineage>
</organism>
<dbReference type="InterPro" id="IPR025777">
    <property type="entry name" value="GMPS_ATP_PPase_dom"/>
</dbReference>
<dbReference type="HAMAP" id="MF_00344">
    <property type="entry name" value="GMP_synthase"/>
    <property type="match status" value="1"/>
</dbReference>
<dbReference type="PRINTS" id="PR00096">
    <property type="entry name" value="GATASE"/>
</dbReference>
<feature type="active site" evidence="9">
    <location>
        <position position="180"/>
    </location>
</feature>
<evidence type="ECO:0000256" key="9">
    <source>
        <dbReference type="HAMAP-Rule" id="MF_00344"/>
    </source>
</evidence>
<dbReference type="NCBIfam" id="TIGR00884">
    <property type="entry name" value="guaA_Cterm"/>
    <property type="match status" value="1"/>
</dbReference>
<dbReference type="PROSITE" id="PS51553">
    <property type="entry name" value="GMPS_ATP_PPASE"/>
    <property type="match status" value="1"/>
</dbReference>
<dbReference type="PANTHER" id="PTHR11922:SF2">
    <property type="entry name" value="GMP SYNTHASE [GLUTAMINE-HYDROLYZING]"/>
    <property type="match status" value="1"/>
</dbReference>
<evidence type="ECO:0000256" key="2">
    <source>
        <dbReference type="ARBA" id="ARBA00005153"/>
    </source>
</evidence>
<dbReference type="GO" id="GO:0003922">
    <property type="term" value="F:GMP synthase (glutamine-hydrolyzing) activity"/>
    <property type="evidence" value="ECO:0007669"/>
    <property type="project" value="UniProtKB-EC"/>
</dbReference>
<dbReference type="Pfam" id="PF00117">
    <property type="entry name" value="GATase"/>
    <property type="match status" value="1"/>
</dbReference>
<dbReference type="PRINTS" id="PR00099">
    <property type="entry name" value="CPSGATASE"/>
</dbReference>
<keyword evidence="8 9" id="KW-0315">Glutamine amidotransferase</keyword>
<evidence type="ECO:0000256" key="5">
    <source>
        <dbReference type="ARBA" id="ARBA00022749"/>
    </source>
</evidence>
<comment type="subunit">
    <text evidence="9">Homodimer.</text>
</comment>
<evidence type="ECO:0000256" key="7">
    <source>
        <dbReference type="ARBA" id="ARBA00022840"/>
    </source>
</evidence>
<feature type="active site" description="Nucleophile" evidence="9">
    <location>
        <position position="90"/>
    </location>
</feature>
<comment type="function">
    <text evidence="1 9">Catalyzes the synthesis of GMP from XMP.</text>
</comment>
<dbReference type="Gene3D" id="3.40.50.880">
    <property type="match status" value="1"/>
</dbReference>
<dbReference type="InterPro" id="IPR001674">
    <property type="entry name" value="GMP_synth_C"/>
</dbReference>
<evidence type="ECO:0000259" key="11">
    <source>
        <dbReference type="PROSITE" id="PS51553"/>
    </source>
</evidence>
<dbReference type="PROSITE" id="PS51273">
    <property type="entry name" value="GATASE_TYPE_1"/>
    <property type="match status" value="1"/>
</dbReference>
<feature type="binding site" evidence="10">
    <location>
        <begin position="232"/>
        <end position="238"/>
    </location>
    <ligand>
        <name>ATP</name>
        <dbReference type="ChEBI" id="CHEBI:30616"/>
    </ligand>
</feature>
<keyword evidence="13" id="KW-1185">Reference proteome</keyword>
<dbReference type="SUPFAM" id="SSF54810">
    <property type="entry name" value="GMP synthetase C-terminal dimerisation domain"/>
    <property type="match status" value="1"/>
</dbReference>